<sequence>MLASVIQKRLEALPQATRERIAHIDFTLMFKGEAVRADLMTRFNMAPAQVTKDFMLYRELAPQNIEYDAKRRVHIRGAAFASLFEYDPLRTLATLSQGFGDGFSGKGMLPFACEAPHHLNQPALAIVAQLTEAIYRRCALRIRYVSLSSGETVRDIVPHTLVDSGLRWHVRAYDRTHSEFRDFVLTRIAHAQLLVEEKAQAEDLPEVDAQWTTQVTLALRPHPARQHPEAIALDYAMTDGVRHVTVRAATAGYLLRLWNVDCSADHHLDGPEYQLWLANPDCLDNVSNATLAPGRT</sequence>
<dbReference type="PIRSF" id="PIRSF015558">
    <property type="entry name" value="Txn_reg_DeoR_prd"/>
    <property type="match status" value="1"/>
</dbReference>
<dbReference type="Pfam" id="PF26107">
    <property type="entry name" value="BrxR_CTD"/>
    <property type="match status" value="1"/>
</dbReference>
<feature type="domain" description="DNA-binding transcriptional repressor CapW winged helix-turn-helix" evidence="3">
    <location>
        <begin position="18"/>
        <end position="84"/>
    </location>
</feature>
<dbReference type="PROSITE" id="PS52050">
    <property type="entry name" value="WYL"/>
    <property type="match status" value="1"/>
</dbReference>
<dbReference type="InterPro" id="IPR016634">
    <property type="entry name" value="CapW-like"/>
</dbReference>
<dbReference type="InterPro" id="IPR059019">
    <property type="entry name" value="WHD_CapW"/>
</dbReference>
<dbReference type="EMBL" id="BPOP01000068">
    <property type="protein sequence ID" value="GJB93984.1"/>
    <property type="molecule type" value="Genomic_DNA"/>
</dbReference>
<evidence type="ECO:0000259" key="3">
    <source>
        <dbReference type="Pfam" id="PF26109"/>
    </source>
</evidence>
<evidence type="ECO:0000313" key="4">
    <source>
        <dbReference type="EMBL" id="GJB93984.1"/>
    </source>
</evidence>
<dbReference type="PANTHER" id="PTHR34580">
    <property type="match status" value="1"/>
</dbReference>
<dbReference type="PANTHER" id="PTHR34580:SF3">
    <property type="entry name" value="PROTEIN PAFB"/>
    <property type="match status" value="1"/>
</dbReference>
<gene>
    <name evidence="4" type="ORF">KAM382_40450</name>
</gene>
<evidence type="ECO:0000313" key="5">
    <source>
        <dbReference type="Proteomes" id="UP000737420"/>
    </source>
</evidence>
<dbReference type="Pfam" id="PF26109">
    <property type="entry name" value="WHD_BrxR"/>
    <property type="match status" value="1"/>
</dbReference>
<dbReference type="RefSeq" id="WP_202211877.1">
    <property type="nucleotide sequence ID" value="NZ_AP024136.1"/>
</dbReference>
<dbReference type="InterPro" id="IPR026881">
    <property type="entry name" value="WYL_dom"/>
</dbReference>
<dbReference type="InterPro" id="IPR059020">
    <property type="entry name" value="CapW_CTD"/>
</dbReference>
<dbReference type="InterPro" id="IPR051534">
    <property type="entry name" value="CBASS_pafABC_assoc_protein"/>
</dbReference>
<name>A0ABD0BCF2_AERCA</name>
<proteinExistence type="predicted"/>
<dbReference type="Proteomes" id="UP000737420">
    <property type="component" value="Unassembled WGS sequence"/>
</dbReference>
<protein>
    <submittedName>
        <fullName evidence="4">WYL domain-containing protein</fullName>
    </submittedName>
</protein>
<evidence type="ECO:0000259" key="2">
    <source>
        <dbReference type="Pfam" id="PF26107"/>
    </source>
</evidence>
<dbReference type="AlphaFoldDB" id="A0ABD0BCF2"/>
<comment type="caution">
    <text evidence="4">The sequence shown here is derived from an EMBL/GenBank/DDBJ whole genome shotgun (WGS) entry which is preliminary data.</text>
</comment>
<organism evidence="4 5">
    <name type="scientific">Aeromonas caviae</name>
    <name type="common">Aeromonas punctata</name>
    <dbReference type="NCBI Taxonomy" id="648"/>
    <lineage>
        <taxon>Bacteria</taxon>
        <taxon>Pseudomonadati</taxon>
        <taxon>Pseudomonadota</taxon>
        <taxon>Gammaproteobacteria</taxon>
        <taxon>Aeromonadales</taxon>
        <taxon>Aeromonadaceae</taxon>
        <taxon>Aeromonas</taxon>
    </lineage>
</organism>
<reference evidence="4 5" key="1">
    <citation type="submission" date="2021-07" db="EMBL/GenBank/DDBJ databases">
        <title>Draft genome sequence of carbapenem-resistant Aeromonas spp. in Japan.</title>
        <authorList>
            <person name="Maehana S."/>
            <person name="Suzuki M."/>
            <person name="Kitasato H."/>
        </authorList>
    </citation>
    <scope>NUCLEOTIDE SEQUENCE [LARGE SCALE GENOMIC DNA]</scope>
    <source>
        <strain evidence="4 5">KAM382</strain>
    </source>
</reference>
<evidence type="ECO:0000259" key="1">
    <source>
        <dbReference type="Pfam" id="PF13280"/>
    </source>
</evidence>
<accession>A0ABD0BCF2</accession>
<feature type="domain" description="WYL" evidence="1">
    <location>
        <begin position="126"/>
        <end position="192"/>
    </location>
</feature>
<feature type="domain" description="DNA-binding transcriptional repressor CapW C-terminal dimerisation" evidence="2">
    <location>
        <begin position="214"/>
        <end position="281"/>
    </location>
</feature>
<dbReference type="Pfam" id="PF13280">
    <property type="entry name" value="WYL"/>
    <property type="match status" value="1"/>
</dbReference>